<organism evidence="6 7">
    <name type="scientific">Pseudo-nitzschia multistriata</name>
    <dbReference type="NCBI Taxonomy" id="183589"/>
    <lineage>
        <taxon>Eukaryota</taxon>
        <taxon>Sar</taxon>
        <taxon>Stramenopiles</taxon>
        <taxon>Ochrophyta</taxon>
        <taxon>Bacillariophyta</taxon>
        <taxon>Bacillariophyceae</taxon>
        <taxon>Bacillariophycidae</taxon>
        <taxon>Bacillariales</taxon>
        <taxon>Bacillariaceae</taxon>
        <taxon>Pseudo-nitzschia</taxon>
    </lineage>
</organism>
<accession>A0A448YU65</accession>
<dbReference type="HAMAP" id="MF_01007">
    <property type="entry name" value="16SrRNA_methyltr_H"/>
    <property type="match status" value="1"/>
</dbReference>
<keyword evidence="7" id="KW-1185">Reference proteome</keyword>
<dbReference type="EMBL" id="CAACVS010000001">
    <property type="protein sequence ID" value="VEU33332.1"/>
    <property type="molecule type" value="Genomic_DNA"/>
</dbReference>
<feature type="region of interest" description="Disordered" evidence="5">
    <location>
        <begin position="462"/>
        <end position="520"/>
    </location>
</feature>
<feature type="compositionally biased region" description="Low complexity" evidence="5">
    <location>
        <begin position="173"/>
        <end position="189"/>
    </location>
</feature>
<dbReference type="OrthoDB" id="16290at2759"/>
<dbReference type="AlphaFoldDB" id="A0A448YU65"/>
<proteinExistence type="inferred from homology"/>
<feature type="compositionally biased region" description="Basic and acidic residues" evidence="5">
    <location>
        <begin position="462"/>
        <end position="476"/>
    </location>
</feature>
<name>A0A448YU65_9STRA</name>
<reference evidence="6 7" key="1">
    <citation type="submission" date="2019-01" db="EMBL/GenBank/DDBJ databases">
        <authorList>
            <person name="Ferrante I. M."/>
        </authorList>
    </citation>
    <scope>NUCLEOTIDE SEQUENCE [LARGE SCALE GENOMIC DNA]</scope>
    <source>
        <strain evidence="6 7">B856</strain>
    </source>
</reference>
<evidence type="ECO:0000256" key="1">
    <source>
        <dbReference type="ARBA" id="ARBA00010396"/>
    </source>
</evidence>
<feature type="compositionally biased region" description="Basic residues" evidence="5">
    <location>
        <begin position="146"/>
        <end position="162"/>
    </location>
</feature>
<gene>
    <name evidence="6" type="ORF">PSNMU_V1.4_AUG-EV-PASAV3_0001350</name>
</gene>
<keyword evidence="4" id="KW-0949">S-adenosyl-L-methionine</keyword>
<dbReference type="InterPro" id="IPR023397">
    <property type="entry name" value="SAM-dep_MeTrfase_MraW_recog"/>
</dbReference>
<dbReference type="GO" id="GO:0071424">
    <property type="term" value="F:rRNA (cytosine-N4-)-methyltransferase activity"/>
    <property type="evidence" value="ECO:0007669"/>
    <property type="project" value="TreeGrafter"/>
</dbReference>
<keyword evidence="2" id="KW-0489">Methyltransferase</keyword>
<dbReference type="SUPFAM" id="SSF81799">
    <property type="entry name" value="Putative methyltransferase TM0872, insert domain"/>
    <property type="match status" value="1"/>
</dbReference>
<evidence type="ECO:0000256" key="2">
    <source>
        <dbReference type="ARBA" id="ARBA00022603"/>
    </source>
</evidence>
<dbReference type="Pfam" id="PF01795">
    <property type="entry name" value="Methyltransf_5"/>
    <property type="match status" value="1"/>
</dbReference>
<sequence>MRNNSGNNIRVGTAEKGRTPRIHTNLKRFLVASVPYYCCATTTRGVEGFVPWINTNTNSNNIHVTRHVRRRLPSGHANGAWIAGTPRAAQMRLFSTGVEETGAGSSDTAGGDDFATTYHAPVMVNECLDALLDCERGRIRNPAPKSYKKKNRKRKSRKHPRRDPRGDEPGEPDGPVQVDDGATTDAAAPDAPPLVFVDGTLGGGGHSNALLQRLRPGDVLLGCDVDPNALETASERLSEYTNHPGTDRPLFVPVSTNFGDLAETLPTVLHPVTSEPILQPDGRGGAVDGILLDLGVSSHQIDEADRGFSFMRDGPLDMRMGRGSGSTEGPAASGGLTAADVCNEFDEGELQRIFSVYGDEPRAKTVAGAIVRHRPLSTTGELAEAIASVTPAFARNKRHGKTATCARVFQSLRIVVNNEDGVLGRVLSEACPALLRPGGRLVVMSYHSMEDRATKRIMRDGTLDPGRRRATDEKDLYGNYVGPPKPFAPVQKQRRATEEETARNPRARSAVLRVAERQDN</sequence>
<evidence type="ECO:0000256" key="5">
    <source>
        <dbReference type="SAM" id="MobiDB-lite"/>
    </source>
</evidence>
<comment type="similarity">
    <text evidence="1">Belongs to the methyltransferase superfamily. RsmH family.</text>
</comment>
<evidence type="ECO:0000256" key="3">
    <source>
        <dbReference type="ARBA" id="ARBA00022679"/>
    </source>
</evidence>
<evidence type="ECO:0000313" key="6">
    <source>
        <dbReference type="EMBL" id="VEU33332.1"/>
    </source>
</evidence>
<keyword evidence="3" id="KW-0808">Transferase</keyword>
<dbReference type="NCBIfam" id="TIGR00006">
    <property type="entry name" value="16S rRNA (cytosine(1402)-N(4))-methyltransferase RsmH"/>
    <property type="match status" value="1"/>
</dbReference>
<feature type="region of interest" description="Disordered" evidence="5">
    <location>
        <begin position="140"/>
        <end position="199"/>
    </location>
</feature>
<dbReference type="SUPFAM" id="SSF53335">
    <property type="entry name" value="S-adenosyl-L-methionine-dependent methyltransferases"/>
    <property type="match status" value="1"/>
</dbReference>
<dbReference type="InterPro" id="IPR002903">
    <property type="entry name" value="RsmH"/>
</dbReference>
<evidence type="ECO:0000313" key="7">
    <source>
        <dbReference type="Proteomes" id="UP000291116"/>
    </source>
</evidence>
<evidence type="ECO:0000256" key="4">
    <source>
        <dbReference type="ARBA" id="ARBA00022691"/>
    </source>
</evidence>
<dbReference type="PANTHER" id="PTHR11265">
    <property type="entry name" value="S-ADENOSYL-METHYLTRANSFERASE MRAW"/>
    <property type="match status" value="1"/>
</dbReference>
<dbReference type="Gene3D" id="3.40.50.150">
    <property type="entry name" value="Vaccinia Virus protein VP39"/>
    <property type="match status" value="1"/>
</dbReference>
<dbReference type="Proteomes" id="UP000291116">
    <property type="component" value="Unassembled WGS sequence"/>
</dbReference>
<dbReference type="GO" id="GO:0070475">
    <property type="term" value="P:rRNA base methylation"/>
    <property type="evidence" value="ECO:0007669"/>
    <property type="project" value="TreeGrafter"/>
</dbReference>
<protein>
    <submittedName>
        <fullName evidence="6">Uncharacterized protein</fullName>
    </submittedName>
</protein>
<dbReference type="PANTHER" id="PTHR11265:SF0">
    <property type="entry name" value="12S RRNA N4-METHYLCYTIDINE METHYLTRANSFERASE"/>
    <property type="match status" value="1"/>
</dbReference>
<dbReference type="Gene3D" id="1.10.150.170">
    <property type="entry name" value="Putative methyltransferase TM0872, insert domain"/>
    <property type="match status" value="1"/>
</dbReference>
<dbReference type="InterPro" id="IPR029063">
    <property type="entry name" value="SAM-dependent_MTases_sf"/>
</dbReference>